<name>A0ABP8DKW9_9ACTN</name>
<protein>
    <submittedName>
        <fullName evidence="6">TetR/AcrR family transcriptional regulator</fullName>
    </submittedName>
</protein>
<evidence type="ECO:0000256" key="1">
    <source>
        <dbReference type="ARBA" id="ARBA00023015"/>
    </source>
</evidence>
<evidence type="ECO:0000256" key="2">
    <source>
        <dbReference type="ARBA" id="ARBA00023125"/>
    </source>
</evidence>
<dbReference type="RefSeq" id="WP_345135616.1">
    <property type="nucleotide sequence ID" value="NZ_BAABAT010000032.1"/>
</dbReference>
<dbReference type="SUPFAM" id="SSF46689">
    <property type="entry name" value="Homeodomain-like"/>
    <property type="match status" value="1"/>
</dbReference>
<dbReference type="SUPFAM" id="SSF48498">
    <property type="entry name" value="Tetracyclin repressor-like, C-terminal domain"/>
    <property type="match status" value="1"/>
</dbReference>
<proteinExistence type="predicted"/>
<dbReference type="InterPro" id="IPR009057">
    <property type="entry name" value="Homeodomain-like_sf"/>
</dbReference>
<organism evidence="6 7">
    <name type="scientific">Dactylosporangium darangshiense</name>
    <dbReference type="NCBI Taxonomy" id="579108"/>
    <lineage>
        <taxon>Bacteria</taxon>
        <taxon>Bacillati</taxon>
        <taxon>Actinomycetota</taxon>
        <taxon>Actinomycetes</taxon>
        <taxon>Micromonosporales</taxon>
        <taxon>Micromonosporaceae</taxon>
        <taxon>Dactylosporangium</taxon>
    </lineage>
</organism>
<evidence type="ECO:0000313" key="7">
    <source>
        <dbReference type="Proteomes" id="UP001500620"/>
    </source>
</evidence>
<sequence length="193" mass="20558">MAQATRGRPRGFDRDTVLERAMLAFWAHGYEATSVADLTAAMGITPPSLYAAFGDKKGLFREAVRHYQRTFGGDPGQALDAAAEVREGVRGMLLVIARVYTDPAHPRGCLVISAATNCTPADADVEAELRELRNANVAALARRLADGGVPGAEAFARYLGAVIQGMSQQARDGATKGDLEQIAEAALRAWPMS</sequence>
<dbReference type="PANTHER" id="PTHR47506:SF1">
    <property type="entry name" value="HTH-TYPE TRANSCRIPTIONAL REGULATOR YJDC"/>
    <property type="match status" value="1"/>
</dbReference>
<keyword evidence="1" id="KW-0805">Transcription regulation</keyword>
<keyword evidence="3" id="KW-0804">Transcription</keyword>
<evidence type="ECO:0000313" key="6">
    <source>
        <dbReference type="EMBL" id="GAA4258669.1"/>
    </source>
</evidence>
<dbReference type="PROSITE" id="PS01081">
    <property type="entry name" value="HTH_TETR_1"/>
    <property type="match status" value="1"/>
</dbReference>
<dbReference type="InterPro" id="IPR023772">
    <property type="entry name" value="DNA-bd_HTH_TetR-type_CS"/>
</dbReference>
<dbReference type="EMBL" id="BAABAT010000032">
    <property type="protein sequence ID" value="GAA4258669.1"/>
    <property type="molecule type" value="Genomic_DNA"/>
</dbReference>
<dbReference type="Pfam" id="PF00440">
    <property type="entry name" value="TetR_N"/>
    <property type="match status" value="1"/>
</dbReference>
<evidence type="ECO:0000256" key="3">
    <source>
        <dbReference type="ARBA" id="ARBA00023163"/>
    </source>
</evidence>
<dbReference type="Gene3D" id="1.10.10.60">
    <property type="entry name" value="Homeodomain-like"/>
    <property type="match status" value="1"/>
</dbReference>
<feature type="DNA-binding region" description="H-T-H motif" evidence="4">
    <location>
        <begin position="34"/>
        <end position="53"/>
    </location>
</feature>
<gene>
    <name evidence="6" type="ORF">GCM10022255_080230</name>
</gene>
<evidence type="ECO:0000259" key="5">
    <source>
        <dbReference type="PROSITE" id="PS50977"/>
    </source>
</evidence>
<dbReference type="InterPro" id="IPR036271">
    <property type="entry name" value="Tet_transcr_reg_TetR-rel_C_sf"/>
</dbReference>
<keyword evidence="2 4" id="KW-0238">DNA-binding</keyword>
<dbReference type="PROSITE" id="PS50977">
    <property type="entry name" value="HTH_TETR_2"/>
    <property type="match status" value="1"/>
</dbReference>
<evidence type="ECO:0000256" key="4">
    <source>
        <dbReference type="PROSITE-ProRule" id="PRU00335"/>
    </source>
</evidence>
<dbReference type="PANTHER" id="PTHR47506">
    <property type="entry name" value="TRANSCRIPTIONAL REGULATORY PROTEIN"/>
    <property type="match status" value="1"/>
</dbReference>
<dbReference type="InterPro" id="IPR001647">
    <property type="entry name" value="HTH_TetR"/>
</dbReference>
<reference evidence="7" key="1">
    <citation type="journal article" date="2019" name="Int. J. Syst. Evol. Microbiol.">
        <title>The Global Catalogue of Microorganisms (GCM) 10K type strain sequencing project: providing services to taxonomists for standard genome sequencing and annotation.</title>
        <authorList>
            <consortium name="The Broad Institute Genomics Platform"/>
            <consortium name="The Broad Institute Genome Sequencing Center for Infectious Disease"/>
            <person name="Wu L."/>
            <person name="Ma J."/>
        </authorList>
    </citation>
    <scope>NUCLEOTIDE SEQUENCE [LARGE SCALE GENOMIC DNA]</scope>
    <source>
        <strain evidence="7">JCM 17441</strain>
    </source>
</reference>
<feature type="domain" description="HTH tetR-type" evidence="5">
    <location>
        <begin position="11"/>
        <end position="71"/>
    </location>
</feature>
<dbReference type="Proteomes" id="UP001500620">
    <property type="component" value="Unassembled WGS sequence"/>
</dbReference>
<accession>A0ABP8DKW9</accession>
<comment type="caution">
    <text evidence="6">The sequence shown here is derived from an EMBL/GenBank/DDBJ whole genome shotgun (WGS) entry which is preliminary data.</text>
</comment>
<keyword evidence="7" id="KW-1185">Reference proteome</keyword>
<dbReference type="Gene3D" id="1.10.357.10">
    <property type="entry name" value="Tetracycline Repressor, domain 2"/>
    <property type="match status" value="1"/>
</dbReference>